<protein>
    <submittedName>
        <fullName evidence="1">Uncharacterized protein</fullName>
    </submittedName>
</protein>
<dbReference type="EMBL" id="VSRR010020749">
    <property type="protein sequence ID" value="MPC63399.1"/>
    <property type="molecule type" value="Genomic_DNA"/>
</dbReference>
<dbReference type="AlphaFoldDB" id="A0A5B7H0H6"/>
<reference evidence="1 2" key="1">
    <citation type="submission" date="2019-05" db="EMBL/GenBank/DDBJ databases">
        <title>Another draft genome of Portunus trituberculatus and its Hox gene families provides insights of decapod evolution.</title>
        <authorList>
            <person name="Jeong J.-H."/>
            <person name="Song I."/>
            <person name="Kim S."/>
            <person name="Choi T."/>
            <person name="Kim D."/>
            <person name="Ryu S."/>
            <person name="Kim W."/>
        </authorList>
    </citation>
    <scope>NUCLEOTIDE SEQUENCE [LARGE SCALE GENOMIC DNA]</scope>
    <source>
        <tissue evidence="1">Muscle</tissue>
    </source>
</reference>
<evidence type="ECO:0000313" key="2">
    <source>
        <dbReference type="Proteomes" id="UP000324222"/>
    </source>
</evidence>
<name>A0A5B7H0H6_PORTR</name>
<gene>
    <name evidence="1" type="ORF">E2C01_057497</name>
</gene>
<dbReference type="Proteomes" id="UP000324222">
    <property type="component" value="Unassembled WGS sequence"/>
</dbReference>
<evidence type="ECO:0000313" key="1">
    <source>
        <dbReference type="EMBL" id="MPC63399.1"/>
    </source>
</evidence>
<sequence length="65" mass="7163">MSDTTGCPVSRFKKALYHFLQTLPDEPPIPGYMAYYRVASNSVPDQMALLKRDFLTGSSGGPPQL</sequence>
<accession>A0A5B7H0H6</accession>
<proteinExistence type="predicted"/>
<keyword evidence="2" id="KW-1185">Reference proteome</keyword>
<comment type="caution">
    <text evidence="1">The sequence shown here is derived from an EMBL/GenBank/DDBJ whole genome shotgun (WGS) entry which is preliminary data.</text>
</comment>
<organism evidence="1 2">
    <name type="scientific">Portunus trituberculatus</name>
    <name type="common">Swimming crab</name>
    <name type="synonym">Neptunus trituberculatus</name>
    <dbReference type="NCBI Taxonomy" id="210409"/>
    <lineage>
        <taxon>Eukaryota</taxon>
        <taxon>Metazoa</taxon>
        <taxon>Ecdysozoa</taxon>
        <taxon>Arthropoda</taxon>
        <taxon>Crustacea</taxon>
        <taxon>Multicrustacea</taxon>
        <taxon>Malacostraca</taxon>
        <taxon>Eumalacostraca</taxon>
        <taxon>Eucarida</taxon>
        <taxon>Decapoda</taxon>
        <taxon>Pleocyemata</taxon>
        <taxon>Brachyura</taxon>
        <taxon>Eubrachyura</taxon>
        <taxon>Portunoidea</taxon>
        <taxon>Portunidae</taxon>
        <taxon>Portuninae</taxon>
        <taxon>Portunus</taxon>
    </lineage>
</organism>